<gene>
    <name evidence="1" type="ORF">FCALED_LOCUS15819</name>
</gene>
<name>A0A9N9INX8_9GLOM</name>
<proteinExistence type="predicted"/>
<feature type="non-terminal residue" evidence="1">
    <location>
        <position position="117"/>
    </location>
</feature>
<protein>
    <submittedName>
        <fullName evidence="1">7160_t:CDS:1</fullName>
    </submittedName>
</protein>
<evidence type="ECO:0000313" key="1">
    <source>
        <dbReference type="EMBL" id="CAG8743904.1"/>
    </source>
</evidence>
<sequence>VSLVTAAKFLHFLDKLIQSVFSTIWVHQTQDFLALINKKYIGVEDAGILRYNLSSIDTGPLTRALESQLVTTQLFSFSSIRHFLGSSSSLVYPIFNEPTIISKSSSHSCALSRASLI</sequence>
<keyword evidence="2" id="KW-1185">Reference proteome</keyword>
<feature type="non-terminal residue" evidence="1">
    <location>
        <position position="1"/>
    </location>
</feature>
<dbReference type="Proteomes" id="UP000789570">
    <property type="component" value="Unassembled WGS sequence"/>
</dbReference>
<dbReference type="AlphaFoldDB" id="A0A9N9INX8"/>
<accession>A0A9N9INX8</accession>
<comment type="caution">
    <text evidence="1">The sequence shown here is derived from an EMBL/GenBank/DDBJ whole genome shotgun (WGS) entry which is preliminary data.</text>
</comment>
<evidence type="ECO:0000313" key="2">
    <source>
        <dbReference type="Proteomes" id="UP000789570"/>
    </source>
</evidence>
<dbReference type="EMBL" id="CAJVPQ010015854">
    <property type="protein sequence ID" value="CAG8743904.1"/>
    <property type="molecule type" value="Genomic_DNA"/>
</dbReference>
<reference evidence="1" key="1">
    <citation type="submission" date="2021-06" db="EMBL/GenBank/DDBJ databases">
        <authorList>
            <person name="Kallberg Y."/>
            <person name="Tangrot J."/>
            <person name="Rosling A."/>
        </authorList>
    </citation>
    <scope>NUCLEOTIDE SEQUENCE</scope>
    <source>
        <strain evidence="1">UK204</strain>
    </source>
</reference>
<organism evidence="1 2">
    <name type="scientific">Funneliformis caledonium</name>
    <dbReference type="NCBI Taxonomy" id="1117310"/>
    <lineage>
        <taxon>Eukaryota</taxon>
        <taxon>Fungi</taxon>
        <taxon>Fungi incertae sedis</taxon>
        <taxon>Mucoromycota</taxon>
        <taxon>Glomeromycotina</taxon>
        <taxon>Glomeromycetes</taxon>
        <taxon>Glomerales</taxon>
        <taxon>Glomeraceae</taxon>
        <taxon>Funneliformis</taxon>
    </lineage>
</organism>